<accession>A0A402C892</accession>
<dbReference type="EMBL" id="BHYM01000030">
    <property type="protein sequence ID" value="GCE39788.1"/>
    <property type="molecule type" value="Genomic_DNA"/>
</dbReference>
<organism evidence="2 3">
    <name type="scientific">Rhodococcus wratislaviensis</name>
    <name type="common">Tsukamurella wratislaviensis</name>
    <dbReference type="NCBI Taxonomy" id="44752"/>
    <lineage>
        <taxon>Bacteria</taxon>
        <taxon>Bacillati</taxon>
        <taxon>Actinomycetota</taxon>
        <taxon>Actinomycetes</taxon>
        <taxon>Mycobacteriales</taxon>
        <taxon>Nocardiaceae</taxon>
        <taxon>Rhodococcus</taxon>
    </lineage>
</organism>
<dbReference type="RefSeq" id="WP_124392194.1">
    <property type="nucleotide sequence ID" value="NZ_BHYM01000030.1"/>
</dbReference>
<proteinExistence type="predicted"/>
<sequence length="166" mass="18209">MKKILNSLSEDEYVLIRETKKSQMSGLDEDKLIKLHTRVRRARNKHVKLYRQEGAAKVADKGARGAGKAANVRNADKAEAFEAALSRVSRQLATAARVSARELKDQRLARARSDSPSFSELGDSDGKVGSSGKARVDATRESPGRKKYEASTIAAGARKQAKKDKR</sequence>
<keyword evidence="3" id="KW-1185">Reference proteome</keyword>
<evidence type="ECO:0000313" key="3">
    <source>
        <dbReference type="Proteomes" id="UP000287519"/>
    </source>
</evidence>
<evidence type="ECO:0000313" key="2">
    <source>
        <dbReference type="EMBL" id="GCE39788.1"/>
    </source>
</evidence>
<feature type="region of interest" description="Disordered" evidence="1">
    <location>
        <begin position="102"/>
        <end position="166"/>
    </location>
</feature>
<dbReference type="OrthoDB" id="3829170at2"/>
<name>A0A402C892_RHOWR</name>
<protein>
    <submittedName>
        <fullName evidence="2">Uncharacterized protein</fullName>
    </submittedName>
</protein>
<dbReference type="Proteomes" id="UP000287519">
    <property type="component" value="Unassembled WGS sequence"/>
</dbReference>
<feature type="compositionally biased region" description="Basic and acidic residues" evidence="1">
    <location>
        <begin position="102"/>
        <end position="113"/>
    </location>
</feature>
<feature type="compositionally biased region" description="Basic and acidic residues" evidence="1">
    <location>
        <begin position="134"/>
        <end position="149"/>
    </location>
</feature>
<comment type="caution">
    <text evidence="2">The sequence shown here is derived from an EMBL/GenBank/DDBJ whole genome shotgun (WGS) entry which is preliminary data.</text>
</comment>
<reference evidence="2 3" key="1">
    <citation type="submission" date="2018-11" db="EMBL/GenBank/DDBJ databases">
        <title>Microbial catabolism of amino acid.</title>
        <authorList>
            <person name="Hibi M."/>
            <person name="Ogawa J."/>
        </authorList>
    </citation>
    <scope>NUCLEOTIDE SEQUENCE [LARGE SCALE GENOMIC DNA]</scope>
    <source>
        <strain evidence="2 3">C31-06</strain>
    </source>
</reference>
<evidence type="ECO:0000256" key="1">
    <source>
        <dbReference type="SAM" id="MobiDB-lite"/>
    </source>
</evidence>
<dbReference type="AlphaFoldDB" id="A0A402C892"/>
<gene>
    <name evidence="2" type="ORF">Rhow_003431</name>
</gene>